<protein>
    <recommendedName>
        <fullName evidence="3">Kinetochore protein Sos7 coiled-coil domain-containing protein</fullName>
    </recommendedName>
</protein>
<proteinExistence type="predicted"/>
<keyword evidence="1" id="KW-0175">Coiled coil</keyword>
<dbReference type="AlphaFoldDB" id="A0A9P4P1E8"/>
<dbReference type="GO" id="GO:0000776">
    <property type="term" value="C:kinetochore"/>
    <property type="evidence" value="ECO:0007669"/>
    <property type="project" value="InterPro"/>
</dbReference>
<reference evidence="4" key="1">
    <citation type="journal article" date="2020" name="Stud. Mycol.">
        <title>101 Dothideomycetes genomes: a test case for predicting lifestyles and emergence of pathogens.</title>
        <authorList>
            <person name="Haridas S."/>
            <person name="Albert R."/>
            <person name="Binder M."/>
            <person name="Bloem J."/>
            <person name="Labutti K."/>
            <person name="Salamov A."/>
            <person name="Andreopoulos B."/>
            <person name="Baker S."/>
            <person name="Barry K."/>
            <person name="Bills G."/>
            <person name="Bluhm B."/>
            <person name="Cannon C."/>
            <person name="Castanera R."/>
            <person name="Culley D."/>
            <person name="Daum C."/>
            <person name="Ezra D."/>
            <person name="Gonzalez J."/>
            <person name="Henrissat B."/>
            <person name="Kuo A."/>
            <person name="Liang C."/>
            <person name="Lipzen A."/>
            <person name="Lutzoni F."/>
            <person name="Magnuson J."/>
            <person name="Mondo S."/>
            <person name="Nolan M."/>
            <person name="Ohm R."/>
            <person name="Pangilinan J."/>
            <person name="Park H.-J."/>
            <person name="Ramirez L."/>
            <person name="Alfaro M."/>
            <person name="Sun H."/>
            <person name="Tritt A."/>
            <person name="Yoshinaga Y."/>
            <person name="Zwiers L.-H."/>
            <person name="Turgeon B."/>
            <person name="Goodwin S."/>
            <person name="Spatafora J."/>
            <person name="Crous P."/>
            <person name="Grigoriev I."/>
        </authorList>
    </citation>
    <scope>NUCLEOTIDE SEQUENCE</scope>
    <source>
        <strain evidence="4">CBS 130266</strain>
    </source>
</reference>
<dbReference type="InterPro" id="IPR037475">
    <property type="entry name" value="Sos7"/>
</dbReference>
<evidence type="ECO:0000313" key="4">
    <source>
        <dbReference type="EMBL" id="KAF2436449.1"/>
    </source>
</evidence>
<dbReference type="Proteomes" id="UP000800235">
    <property type="component" value="Unassembled WGS sequence"/>
</dbReference>
<feature type="domain" description="Kinetochore protein Sos7 coiled-coil" evidence="3">
    <location>
        <begin position="67"/>
        <end position="141"/>
    </location>
</feature>
<evidence type="ECO:0000256" key="1">
    <source>
        <dbReference type="SAM" id="Coils"/>
    </source>
</evidence>
<name>A0A9P4P1E8_9PEZI</name>
<evidence type="ECO:0000256" key="2">
    <source>
        <dbReference type="SAM" id="MobiDB-lite"/>
    </source>
</evidence>
<gene>
    <name evidence="4" type="ORF">EJ08DRAFT_667234</name>
</gene>
<evidence type="ECO:0000313" key="5">
    <source>
        <dbReference type="Proteomes" id="UP000800235"/>
    </source>
</evidence>
<accession>A0A9P4P1E8</accession>
<feature type="region of interest" description="Disordered" evidence="2">
    <location>
        <begin position="236"/>
        <end position="255"/>
    </location>
</feature>
<dbReference type="EMBL" id="MU007010">
    <property type="protein sequence ID" value="KAF2436449.1"/>
    <property type="molecule type" value="Genomic_DNA"/>
</dbReference>
<keyword evidence="5" id="KW-1185">Reference proteome</keyword>
<dbReference type="PANTHER" id="PTHR37329:SF1">
    <property type="entry name" value="KINETOCHORE PROTEIN SOS7"/>
    <property type="match status" value="1"/>
</dbReference>
<organism evidence="4 5">
    <name type="scientific">Tothia fuscella</name>
    <dbReference type="NCBI Taxonomy" id="1048955"/>
    <lineage>
        <taxon>Eukaryota</taxon>
        <taxon>Fungi</taxon>
        <taxon>Dikarya</taxon>
        <taxon>Ascomycota</taxon>
        <taxon>Pezizomycotina</taxon>
        <taxon>Dothideomycetes</taxon>
        <taxon>Pleosporomycetidae</taxon>
        <taxon>Venturiales</taxon>
        <taxon>Cylindrosympodiaceae</taxon>
        <taxon>Tothia</taxon>
    </lineage>
</organism>
<dbReference type="OrthoDB" id="18959at2759"/>
<dbReference type="Pfam" id="PF20882">
    <property type="entry name" value="Sos7"/>
    <property type="match status" value="1"/>
</dbReference>
<feature type="coiled-coil region" evidence="1">
    <location>
        <begin position="102"/>
        <end position="228"/>
    </location>
</feature>
<dbReference type="GO" id="GO:0034501">
    <property type="term" value="P:protein localization to kinetochore"/>
    <property type="evidence" value="ECO:0007669"/>
    <property type="project" value="InterPro"/>
</dbReference>
<feature type="compositionally biased region" description="Basic and acidic residues" evidence="2">
    <location>
        <begin position="244"/>
        <end position="255"/>
    </location>
</feature>
<dbReference type="PANTHER" id="PTHR37329">
    <property type="entry name" value="KINETOCHORE PROTEIN SOS7"/>
    <property type="match status" value="1"/>
</dbReference>
<sequence>MAQISEDALKALQDLEASKPLSIIRLSESISGSNESGQKRSSDVSADTAYGDTSPANLAVDLVHYKELFSKLRFSYIEQVTKERFLRAITSETPLFIEPRENARLESQLLEEKSSLKAQKEEVAKMVAELEIRGKELAARYEQIHLQKATLADLPEKIAELEMNIQNLREANPSPTKLRHPNLNLPLPATLSLLNERESEISTLDAQIRALQAAIPRKARELDRLESELQPLMNQKKTAVTQAKEARQRREDGGIGDLEQKGRFYRAADASLRQMLGVEI</sequence>
<dbReference type="InterPro" id="IPR048781">
    <property type="entry name" value="Sos7_CC"/>
</dbReference>
<dbReference type="GO" id="GO:0051315">
    <property type="term" value="P:attachment of mitotic spindle microtubules to kinetochore"/>
    <property type="evidence" value="ECO:0007669"/>
    <property type="project" value="TreeGrafter"/>
</dbReference>
<evidence type="ECO:0000259" key="3">
    <source>
        <dbReference type="Pfam" id="PF20882"/>
    </source>
</evidence>
<comment type="caution">
    <text evidence="4">The sequence shown here is derived from an EMBL/GenBank/DDBJ whole genome shotgun (WGS) entry which is preliminary data.</text>
</comment>